<evidence type="ECO:0000256" key="5">
    <source>
        <dbReference type="ARBA" id="ARBA00023136"/>
    </source>
</evidence>
<dbReference type="OrthoDB" id="2989516at2"/>
<feature type="transmembrane region" description="Helical" evidence="6">
    <location>
        <begin position="93"/>
        <end position="114"/>
    </location>
</feature>
<dbReference type="InterPro" id="IPR005171">
    <property type="entry name" value="Cyt_c_oxidase_su4_prok"/>
</dbReference>
<evidence type="ECO:0000256" key="4">
    <source>
        <dbReference type="ARBA" id="ARBA00022989"/>
    </source>
</evidence>
<organism evidence="7 8">
    <name type="scientific">Sporosarcina luteola</name>
    <dbReference type="NCBI Taxonomy" id="582850"/>
    <lineage>
        <taxon>Bacteria</taxon>
        <taxon>Bacillati</taxon>
        <taxon>Bacillota</taxon>
        <taxon>Bacilli</taxon>
        <taxon>Bacillales</taxon>
        <taxon>Caryophanaceae</taxon>
        <taxon>Sporosarcina</taxon>
    </lineage>
</organism>
<comment type="caution">
    <text evidence="7">The sequence shown here is derived from an EMBL/GenBank/DDBJ whole genome shotgun (WGS) entry which is preliminary data.</text>
</comment>
<sequence>MADIQVYKRTPAEQQLAQRRAKQSMRNQVMMFSLMIFLTIVSFSMVVAFEAEVAGFSKFFIIPMIMLFAAVQVGLQLYYFMHMSEKGHGIPQMFMYTGALLGFLIPLTFVTIVWW</sequence>
<keyword evidence="5 6" id="KW-0472">Membrane</keyword>
<evidence type="ECO:0000313" key="8">
    <source>
        <dbReference type="Proteomes" id="UP000321901"/>
    </source>
</evidence>
<dbReference type="Pfam" id="PF03626">
    <property type="entry name" value="COX4_pro"/>
    <property type="match status" value="1"/>
</dbReference>
<dbReference type="RefSeq" id="WP_147054885.1">
    <property type="nucleotide sequence ID" value="NZ_BJYL01000004.1"/>
</dbReference>
<evidence type="ECO:0000256" key="6">
    <source>
        <dbReference type="SAM" id="Phobius"/>
    </source>
</evidence>
<keyword evidence="3 6" id="KW-0812">Transmembrane</keyword>
<comment type="subcellular location">
    <subcellularLocation>
        <location evidence="1">Cell membrane</location>
        <topology evidence="1">Multi-pass membrane protein</topology>
    </subcellularLocation>
</comment>
<keyword evidence="2" id="KW-1003">Cell membrane</keyword>
<dbReference type="AlphaFoldDB" id="A0A511Z3Y1"/>
<keyword evidence="8" id="KW-1185">Reference proteome</keyword>
<feature type="transmembrane region" description="Helical" evidence="6">
    <location>
        <begin position="29"/>
        <end position="49"/>
    </location>
</feature>
<gene>
    <name evidence="7" type="primary">ctaF</name>
    <name evidence="7" type="ORF">SLU01_04570</name>
</gene>
<evidence type="ECO:0000313" key="7">
    <source>
        <dbReference type="EMBL" id="GEN82145.1"/>
    </source>
</evidence>
<accession>A0A511Z3Y1</accession>
<evidence type="ECO:0000256" key="1">
    <source>
        <dbReference type="ARBA" id="ARBA00004651"/>
    </source>
</evidence>
<name>A0A511Z3Y1_9BACL</name>
<dbReference type="Proteomes" id="UP000321901">
    <property type="component" value="Unassembled WGS sequence"/>
</dbReference>
<protein>
    <submittedName>
        <fullName evidence="7">Cytochrome c oxidase subunit 4B</fullName>
    </submittedName>
</protein>
<reference evidence="7 8" key="1">
    <citation type="submission" date="2019-07" db="EMBL/GenBank/DDBJ databases">
        <title>Whole genome shotgun sequence of Sporosarcina luteola NBRC 105378.</title>
        <authorList>
            <person name="Hosoyama A."/>
            <person name="Uohara A."/>
            <person name="Ohji S."/>
            <person name="Ichikawa N."/>
        </authorList>
    </citation>
    <scope>NUCLEOTIDE SEQUENCE [LARGE SCALE GENOMIC DNA]</scope>
    <source>
        <strain evidence="7 8">NBRC 105378</strain>
    </source>
</reference>
<evidence type="ECO:0000256" key="3">
    <source>
        <dbReference type="ARBA" id="ARBA00022692"/>
    </source>
</evidence>
<proteinExistence type="predicted"/>
<keyword evidence="4 6" id="KW-1133">Transmembrane helix</keyword>
<evidence type="ECO:0000256" key="2">
    <source>
        <dbReference type="ARBA" id="ARBA00022475"/>
    </source>
</evidence>
<feature type="transmembrane region" description="Helical" evidence="6">
    <location>
        <begin position="61"/>
        <end position="81"/>
    </location>
</feature>
<dbReference type="EMBL" id="BJYL01000004">
    <property type="protein sequence ID" value="GEN82145.1"/>
    <property type="molecule type" value="Genomic_DNA"/>
</dbReference>
<dbReference type="GO" id="GO:0005886">
    <property type="term" value="C:plasma membrane"/>
    <property type="evidence" value="ECO:0007669"/>
    <property type="project" value="UniProtKB-SubCell"/>
</dbReference>